<accession>A0A0K2U590</accession>
<protein>
    <submittedName>
        <fullName evidence="1">Uncharacterized protein</fullName>
    </submittedName>
</protein>
<organism evidence="1">
    <name type="scientific">Lepeophtheirus salmonis</name>
    <name type="common">Salmon louse</name>
    <name type="synonym">Caligus salmonis</name>
    <dbReference type="NCBI Taxonomy" id="72036"/>
    <lineage>
        <taxon>Eukaryota</taxon>
        <taxon>Metazoa</taxon>
        <taxon>Ecdysozoa</taxon>
        <taxon>Arthropoda</taxon>
        <taxon>Crustacea</taxon>
        <taxon>Multicrustacea</taxon>
        <taxon>Hexanauplia</taxon>
        <taxon>Copepoda</taxon>
        <taxon>Siphonostomatoida</taxon>
        <taxon>Caligidae</taxon>
        <taxon>Lepeophtheirus</taxon>
    </lineage>
</organism>
<proteinExistence type="predicted"/>
<name>A0A0K2U590_LEPSM</name>
<sequence length="70" mass="8026">MNPTLVLPIILFKQDLFLFESFIELIIFWFIKPATILSTLAPSIAHEIAPVSIKHIKPGSPINRFKITFF</sequence>
<evidence type="ECO:0000313" key="1">
    <source>
        <dbReference type="EMBL" id="CDW33439.1"/>
    </source>
</evidence>
<dbReference type="AlphaFoldDB" id="A0A0K2U590"/>
<feature type="non-terminal residue" evidence="1">
    <location>
        <position position="70"/>
    </location>
</feature>
<dbReference type="EMBL" id="HACA01016078">
    <property type="protein sequence ID" value="CDW33439.1"/>
    <property type="molecule type" value="Transcribed_RNA"/>
</dbReference>
<reference evidence="1" key="1">
    <citation type="submission" date="2014-05" db="EMBL/GenBank/DDBJ databases">
        <authorList>
            <person name="Chronopoulou M."/>
        </authorList>
    </citation>
    <scope>NUCLEOTIDE SEQUENCE</scope>
    <source>
        <tissue evidence="1">Whole organism</tissue>
    </source>
</reference>